<dbReference type="EMBL" id="ADFR01000003">
    <property type="protein sequence ID" value="EFC05904.1"/>
    <property type="molecule type" value="Genomic_DNA"/>
</dbReference>
<organism evidence="6 7">
    <name type="scientific">Bulleidia extructa W1219</name>
    <dbReference type="NCBI Taxonomy" id="679192"/>
    <lineage>
        <taxon>Bacteria</taxon>
        <taxon>Bacillati</taxon>
        <taxon>Bacillota</taxon>
        <taxon>Erysipelotrichia</taxon>
        <taxon>Erysipelotrichales</taxon>
        <taxon>Erysipelotrichaceae</taxon>
        <taxon>Bulleidia</taxon>
    </lineage>
</organism>
<evidence type="ECO:0000313" key="6">
    <source>
        <dbReference type="EMBL" id="EFC05904.1"/>
    </source>
</evidence>
<name>D2MN82_9FIRM</name>
<keyword evidence="2" id="KW-0645">Protease</keyword>
<feature type="compositionally biased region" description="Basic and acidic residues" evidence="4">
    <location>
        <begin position="1"/>
        <end position="20"/>
    </location>
</feature>
<gene>
    <name evidence="6" type="ORF">HMPREF9013_0103</name>
</gene>
<dbReference type="Pfam" id="PF13365">
    <property type="entry name" value="Trypsin_2"/>
    <property type="match status" value="1"/>
</dbReference>
<dbReference type="Pfam" id="PF13180">
    <property type="entry name" value="PDZ_2"/>
    <property type="match status" value="1"/>
</dbReference>
<evidence type="ECO:0000256" key="1">
    <source>
        <dbReference type="ARBA" id="ARBA00010541"/>
    </source>
</evidence>
<dbReference type="InterPro" id="IPR001940">
    <property type="entry name" value="Peptidase_S1C"/>
</dbReference>
<reference evidence="7" key="1">
    <citation type="submission" date="2009-12" db="EMBL/GenBank/DDBJ databases">
        <title>Sequence of Clostridiales genomosp. BVAB3 str. UPII9-5.</title>
        <authorList>
            <person name="Madupu R."/>
            <person name="Durkin A.S."/>
            <person name="Torralba M."/>
            <person name="Methe B."/>
            <person name="Sutton G.G."/>
            <person name="Strausberg R.L."/>
            <person name="Nelson K.E."/>
        </authorList>
    </citation>
    <scope>NUCLEOTIDE SEQUENCE [LARGE SCALE GENOMIC DNA]</scope>
    <source>
        <strain evidence="7">W1219</strain>
    </source>
</reference>
<dbReference type="PRINTS" id="PR00834">
    <property type="entry name" value="PROTEASES2C"/>
</dbReference>
<dbReference type="InterPro" id="IPR036034">
    <property type="entry name" value="PDZ_sf"/>
</dbReference>
<dbReference type="InterPro" id="IPR043504">
    <property type="entry name" value="Peptidase_S1_PA_chymotrypsin"/>
</dbReference>
<evidence type="ECO:0000259" key="5">
    <source>
        <dbReference type="PROSITE" id="PS50106"/>
    </source>
</evidence>
<dbReference type="Proteomes" id="UP000005017">
    <property type="component" value="Unassembled WGS sequence"/>
</dbReference>
<dbReference type="SUPFAM" id="SSF50156">
    <property type="entry name" value="PDZ domain-like"/>
    <property type="match status" value="1"/>
</dbReference>
<dbReference type="PANTHER" id="PTHR43343">
    <property type="entry name" value="PEPTIDASE S12"/>
    <property type="match status" value="1"/>
</dbReference>
<dbReference type="InterPro" id="IPR009003">
    <property type="entry name" value="Peptidase_S1_PA"/>
</dbReference>
<accession>D2MN82</accession>
<proteinExistence type="inferred from homology"/>
<feature type="region of interest" description="Disordered" evidence="4">
    <location>
        <begin position="1"/>
        <end position="29"/>
    </location>
</feature>
<keyword evidence="3" id="KW-0378">Hydrolase</keyword>
<dbReference type="InterPro" id="IPR001478">
    <property type="entry name" value="PDZ"/>
</dbReference>
<dbReference type="AlphaFoldDB" id="D2MN82"/>
<sequence length="403" mass="42049">MSEFHSEENKVEDKVEETSRVENNPKPTKKPSFVLKINKTLLNLILCVAVGGASGYVVSKSSKGSAVVYQSAAEPPSKTTSVKNGQGLTVSQAAKKAAPSVVEIRTESKGKTYGFLGGNYTSNSAGSGVIISKDGYILTNNHVIKNATSIKVKTNDGKEYTAKLVGADPKSDIAVLKIEGKNLTPATLGDSSKISIGDTAIVIGNPLGTLGGTVTDGIISATSREIVVNNEAMDLIQTNASINSGNSGGGLFDGNGNLIGIVNAKDSGTTNSGATIEGLGFAIPINKAMEVANELIKNGKVTSRATLGVYLQNGSEGSETSGLFVSEVMTGSGAEKAGLQRGDRLVKADGVELNKYSDLAKIMRKKKVGQTIKLTIERNGQRKEVTVTLTQVVDTNEPNQPKK</sequence>
<dbReference type="SMART" id="SM00228">
    <property type="entry name" value="PDZ"/>
    <property type="match status" value="1"/>
</dbReference>
<dbReference type="RefSeq" id="WP_006626853.1">
    <property type="nucleotide sequence ID" value="NZ_ADFR01000003.1"/>
</dbReference>
<comment type="caution">
    <text evidence="6">The sequence shown here is derived from an EMBL/GenBank/DDBJ whole genome shotgun (WGS) entry which is preliminary data.</text>
</comment>
<dbReference type="GO" id="GO:0004252">
    <property type="term" value="F:serine-type endopeptidase activity"/>
    <property type="evidence" value="ECO:0007669"/>
    <property type="project" value="InterPro"/>
</dbReference>
<protein>
    <submittedName>
        <fullName evidence="6">Trypsin</fullName>
    </submittedName>
</protein>
<dbReference type="Gene3D" id="2.40.10.10">
    <property type="entry name" value="Trypsin-like serine proteases"/>
    <property type="match status" value="2"/>
</dbReference>
<feature type="domain" description="PDZ" evidence="5">
    <location>
        <begin position="295"/>
        <end position="380"/>
    </location>
</feature>
<dbReference type="STRING" id="679192.HMPREF9013_0103"/>
<dbReference type="InterPro" id="IPR051201">
    <property type="entry name" value="Chloro_Bact_Ser_Proteases"/>
</dbReference>
<evidence type="ECO:0000256" key="2">
    <source>
        <dbReference type="ARBA" id="ARBA00022670"/>
    </source>
</evidence>
<comment type="similarity">
    <text evidence="1">Belongs to the peptidase S1C family.</text>
</comment>
<dbReference type="GO" id="GO:0006508">
    <property type="term" value="P:proteolysis"/>
    <property type="evidence" value="ECO:0007669"/>
    <property type="project" value="UniProtKB-KW"/>
</dbReference>
<dbReference type="PROSITE" id="PS50106">
    <property type="entry name" value="PDZ"/>
    <property type="match status" value="1"/>
</dbReference>
<evidence type="ECO:0000256" key="4">
    <source>
        <dbReference type="SAM" id="MobiDB-lite"/>
    </source>
</evidence>
<dbReference type="SUPFAM" id="SSF50494">
    <property type="entry name" value="Trypsin-like serine proteases"/>
    <property type="match status" value="1"/>
</dbReference>
<evidence type="ECO:0000256" key="3">
    <source>
        <dbReference type="ARBA" id="ARBA00022801"/>
    </source>
</evidence>
<dbReference type="PANTHER" id="PTHR43343:SF3">
    <property type="entry name" value="PROTEASE DO-LIKE 8, CHLOROPLASTIC"/>
    <property type="match status" value="1"/>
</dbReference>
<dbReference type="eggNOG" id="COG0265">
    <property type="taxonomic scope" value="Bacteria"/>
</dbReference>
<evidence type="ECO:0000313" key="7">
    <source>
        <dbReference type="Proteomes" id="UP000005017"/>
    </source>
</evidence>
<dbReference type="Gene3D" id="2.30.42.10">
    <property type="match status" value="1"/>
</dbReference>
<keyword evidence="7" id="KW-1185">Reference proteome</keyword>